<reference evidence="1 2" key="1">
    <citation type="journal article" date="2018" name="Infect. Genet. Evol.">
        <title>Genome-wide analysis of Borrelia turcica and 'Candidatus Borrelia tachyglossi' shows relapsing fever-like genomes with unique genomic links to Lyme disease Borrelia.</title>
        <authorList>
            <person name="Gofton A.W."/>
            <person name="Margos G."/>
            <person name="Fingerle V."/>
            <person name="Hepner S."/>
            <person name="Loh S.M."/>
            <person name="Ryan U."/>
            <person name="Irwin P."/>
            <person name="Oskam C.L."/>
        </authorList>
    </citation>
    <scope>NUCLEOTIDE SEQUENCE [LARGE SCALE GENOMIC DNA]</scope>
    <source>
        <strain evidence="1 2">IST7</strain>
    </source>
</reference>
<proteinExistence type="predicted"/>
<sequence length="164" mass="18732">MKINNLVAGALNLEPRDYKKNKKKVDVGKSNVFSSVFKSEFVKEDKHFILLENGEFNLDFIKNMLDEINDIGEKLLSEPSRQNVIFYKKTIAEFLSIVLSSSISLKEQKGGSSGEVKRPKYRIIRIINEKLDKLAYSVLQNQVSQIKLLSSLEEIQGLLVNLLR</sequence>
<accession>A0A386PK51</accession>
<dbReference type="EMBL" id="CP028884">
    <property type="protein sequence ID" value="AYE36131.1"/>
    <property type="molecule type" value="Genomic_DNA"/>
</dbReference>
<dbReference type="Gene3D" id="1.20.120.490">
    <property type="entry name" value="Hypothetical protein TM1646-like domain"/>
    <property type="match status" value="1"/>
</dbReference>
<dbReference type="Pfam" id="PF03885">
    <property type="entry name" value="DUF327"/>
    <property type="match status" value="1"/>
</dbReference>
<evidence type="ECO:0000313" key="1">
    <source>
        <dbReference type="EMBL" id="AYE36131.1"/>
    </source>
</evidence>
<gene>
    <name evidence="1" type="ORF">DB313_01255</name>
</gene>
<dbReference type="InterPro" id="IPR005585">
    <property type="entry name" value="DUF327"/>
</dbReference>
<dbReference type="AlphaFoldDB" id="A0A386PK51"/>
<dbReference type="SUPFAM" id="SSF158397">
    <property type="entry name" value="TM1646-like"/>
    <property type="match status" value="1"/>
</dbReference>
<dbReference type="RefSeq" id="WP_120104051.1">
    <property type="nucleotide sequence ID" value="NZ_CP028884.1"/>
</dbReference>
<dbReference type="InterPro" id="IPR024042">
    <property type="entry name" value="TM1646-like_dom_sf"/>
</dbReference>
<dbReference type="KEGG" id="btur:DB313_01255"/>
<evidence type="ECO:0000313" key="2">
    <source>
        <dbReference type="Proteomes" id="UP000275571"/>
    </source>
</evidence>
<dbReference type="OrthoDB" id="350529at2"/>
<keyword evidence="2" id="KW-1185">Reference proteome</keyword>
<name>A0A386PK51_9SPIR</name>
<dbReference type="Proteomes" id="UP000275571">
    <property type="component" value="Chromosome"/>
</dbReference>
<protein>
    <submittedName>
        <fullName evidence="1">DUF327 domain-containing protein</fullName>
    </submittedName>
</protein>
<organism evidence="1 2">
    <name type="scientific">Borrelia turcica IST7</name>
    <dbReference type="NCBI Taxonomy" id="1104446"/>
    <lineage>
        <taxon>Bacteria</taxon>
        <taxon>Pseudomonadati</taxon>
        <taxon>Spirochaetota</taxon>
        <taxon>Spirochaetia</taxon>
        <taxon>Spirochaetales</taxon>
        <taxon>Borreliaceae</taxon>
        <taxon>Borrelia</taxon>
    </lineage>
</organism>